<dbReference type="Gene3D" id="1.20.1510.10">
    <property type="entry name" value="Cation efflux protein transmembrane domain"/>
    <property type="match status" value="1"/>
</dbReference>
<evidence type="ECO:0000256" key="3">
    <source>
        <dbReference type="ARBA" id="ARBA00022448"/>
    </source>
</evidence>
<organism evidence="12 13">
    <name type="scientific">Ferrimonas gelatinilytica</name>
    <dbReference type="NCBI Taxonomy" id="1255257"/>
    <lineage>
        <taxon>Bacteria</taxon>
        <taxon>Pseudomonadati</taxon>
        <taxon>Pseudomonadota</taxon>
        <taxon>Gammaproteobacteria</taxon>
        <taxon>Alteromonadales</taxon>
        <taxon>Ferrimonadaceae</taxon>
        <taxon>Ferrimonas</taxon>
    </lineage>
</organism>
<dbReference type="SUPFAM" id="SSF161111">
    <property type="entry name" value="Cation efflux protein transmembrane domain-like"/>
    <property type="match status" value="1"/>
</dbReference>
<comment type="subcellular location">
    <subcellularLocation>
        <location evidence="1">Membrane</location>
        <topology evidence="1">Multi-pass membrane protein</topology>
    </subcellularLocation>
</comment>
<dbReference type="Pfam" id="PF16916">
    <property type="entry name" value="ZT_dimer"/>
    <property type="match status" value="1"/>
</dbReference>
<evidence type="ECO:0000313" key="12">
    <source>
        <dbReference type="EMBL" id="GAA5191974.1"/>
    </source>
</evidence>
<dbReference type="Pfam" id="PF01545">
    <property type="entry name" value="Cation_efflux"/>
    <property type="match status" value="1"/>
</dbReference>
<dbReference type="InterPro" id="IPR027469">
    <property type="entry name" value="Cation_efflux_TMD_sf"/>
</dbReference>
<evidence type="ECO:0000256" key="8">
    <source>
        <dbReference type="ARBA" id="ARBA00023136"/>
    </source>
</evidence>
<reference evidence="13" key="1">
    <citation type="journal article" date="2019" name="Int. J. Syst. Evol. Microbiol.">
        <title>The Global Catalogue of Microorganisms (GCM) 10K type strain sequencing project: providing services to taxonomists for standard genome sequencing and annotation.</title>
        <authorList>
            <consortium name="The Broad Institute Genomics Platform"/>
            <consortium name="The Broad Institute Genome Sequencing Center for Infectious Disease"/>
            <person name="Wu L."/>
            <person name="Ma J."/>
        </authorList>
    </citation>
    <scope>NUCLEOTIDE SEQUENCE [LARGE SCALE GENOMIC DNA]</scope>
    <source>
        <strain evidence="13">JCM 18720</strain>
    </source>
</reference>
<comment type="similarity">
    <text evidence="2">Belongs to the cation diffusion facilitator (CDF) transporter (TC 2.A.4) family. FieF subfamily.</text>
</comment>
<keyword evidence="8 9" id="KW-0472">Membrane</keyword>
<keyword evidence="6" id="KW-0864">Zinc transport</keyword>
<keyword evidence="5 9" id="KW-0812">Transmembrane</keyword>
<feature type="domain" description="Cation efflux protein cytoplasmic" evidence="11">
    <location>
        <begin position="214"/>
        <end position="290"/>
    </location>
</feature>
<dbReference type="RefSeq" id="WP_345316919.1">
    <property type="nucleotide sequence ID" value="NZ_BAABLF010000013.1"/>
</dbReference>
<feature type="transmembrane region" description="Helical" evidence="9">
    <location>
        <begin position="183"/>
        <end position="202"/>
    </location>
</feature>
<accession>A0ABP9S981</accession>
<evidence type="ECO:0000256" key="5">
    <source>
        <dbReference type="ARBA" id="ARBA00022692"/>
    </source>
</evidence>
<evidence type="ECO:0000313" key="13">
    <source>
        <dbReference type="Proteomes" id="UP001501600"/>
    </source>
</evidence>
<evidence type="ECO:0000259" key="11">
    <source>
        <dbReference type="Pfam" id="PF16916"/>
    </source>
</evidence>
<evidence type="ECO:0000256" key="7">
    <source>
        <dbReference type="ARBA" id="ARBA00022989"/>
    </source>
</evidence>
<name>A0ABP9S981_9GAMM</name>
<keyword evidence="13" id="KW-1185">Reference proteome</keyword>
<evidence type="ECO:0000256" key="4">
    <source>
        <dbReference type="ARBA" id="ARBA00022496"/>
    </source>
</evidence>
<feature type="transmembrane region" description="Helical" evidence="9">
    <location>
        <begin position="81"/>
        <end position="103"/>
    </location>
</feature>
<dbReference type="InterPro" id="IPR036837">
    <property type="entry name" value="Cation_efflux_CTD_sf"/>
</dbReference>
<evidence type="ECO:0000256" key="6">
    <source>
        <dbReference type="ARBA" id="ARBA00022906"/>
    </source>
</evidence>
<dbReference type="Gene3D" id="3.30.70.1350">
    <property type="entry name" value="Cation efflux protein, cytoplasmic domain"/>
    <property type="match status" value="1"/>
</dbReference>
<feature type="transmembrane region" description="Helical" evidence="9">
    <location>
        <begin position="12"/>
        <end position="31"/>
    </location>
</feature>
<keyword evidence="3" id="KW-0813">Transport</keyword>
<evidence type="ECO:0000259" key="10">
    <source>
        <dbReference type="Pfam" id="PF01545"/>
    </source>
</evidence>
<dbReference type="SUPFAM" id="SSF160240">
    <property type="entry name" value="Cation efflux protein cytoplasmic domain-like"/>
    <property type="match status" value="1"/>
</dbReference>
<keyword evidence="6" id="KW-0862">Zinc</keyword>
<feature type="domain" description="Cation efflux protein transmembrane" evidence="10">
    <location>
        <begin position="16"/>
        <end position="207"/>
    </location>
</feature>
<evidence type="ECO:0000256" key="9">
    <source>
        <dbReference type="SAM" id="Phobius"/>
    </source>
</evidence>
<evidence type="ECO:0000256" key="2">
    <source>
        <dbReference type="ARBA" id="ARBA00010212"/>
    </source>
</evidence>
<evidence type="ECO:0008006" key="14">
    <source>
        <dbReference type="Google" id="ProtNLM"/>
    </source>
</evidence>
<dbReference type="Proteomes" id="UP001501600">
    <property type="component" value="Unassembled WGS sequence"/>
</dbReference>
<dbReference type="NCBIfam" id="TIGR01297">
    <property type="entry name" value="CDF"/>
    <property type="match status" value="1"/>
</dbReference>
<keyword evidence="4" id="KW-0410">Iron transport</keyword>
<keyword evidence="7 9" id="KW-1133">Transmembrane helix</keyword>
<dbReference type="PANTHER" id="PTHR43840">
    <property type="entry name" value="MITOCHONDRIAL METAL TRANSPORTER 1-RELATED"/>
    <property type="match status" value="1"/>
</dbReference>
<dbReference type="InterPro" id="IPR058533">
    <property type="entry name" value="Cation_efflux_TM"/>
</dbReference>
<gene>
    <name evidence="12" type="ORF">GCM10025772_20010</name>
</gene>
<protein>
    <recommendedName>
        <fullName evidence="14">Cobalt-zinc-cadmium resistance protein</fullName>
    </recommendedName>
</protein>
<keyword evidence="6" id="KW-0406">Ion transport</keyword>
<feature type="transmembrane region" description="Helical" evidence="9">
    <location>
        <begin position="115"/>
        <end position="137"/>
    </location>
</feature>
<sequence>MSAQELKRGVQRVTAIGFVLNAILALVKILAGTLGHSRAVVADGIHSLSDLISDIAVLVGVNIWSAPADDDHPYGHHRFETAVTLFIGLMMILAGVGIAWDAVEAWRNQAVRDTGLIALAAALASIIIKEALFRWTLKEGRRLNSKAVIANAWHHRSDAFSSLPAAIAVIGAMLMPQLIWIDLVGAVIIALFIFHAGLKICLPALNEFLERGADPEVTREIKRLAHSIKGVQDIHRLRTRYHGGLLVDMHLTVNGHLSVRQGHDIAEAVESCLLAEGPDIREVLIHIDPCEASAMETA</sequence>
<comment type="caution">
    <text evidence="12">The sequence shown here is derived from an EMBL/GenBank/DDBJ whole genome shotgun (WGS) entry which is preliminary data.</text>
</comment>
<dbReference type="EMBL" id="BAABLF010000013">
    <property type="protein sequence ID" value="GAA5191974.1"/>
    <property type="molecule type" value="Genomic_DNA"/>
</dbReference>
<dbReference type="InterPro" id="IPR050291">
    <property type="entry name" value="CDF_Transporter"/>
</dbReference>
<dbReference type="InterPro" id="IPR002524">
    <property type="entry name" value="Cation_efflux"/>
</dbReference>
<proteinExistence type="inferred from homology"/>
<keyword evidence="4" id="KW-0408">Iron</keyword>
<dbReference type="InterPro" id="IPR027470">
    <property type="entry name" value="Cation_efflux_CTD"/>
</dbReference>
<dbReference type="PANTHER" id="PTHR43840:SF15">
    <property type="entry name" value="MITOCHONDRIAL METAL TRANSPORTER 1-RELATED"/>
    <property type="match status" value="1"/>
</dbReference>
<evidence type="ECO:0000256" key="1">
    <source>
        <dbReference type="ARBA" id="ARBA00004141"/>
    </source>
</evidence>